<keyword evidence="2" id="KW-0378">Hydrolase</keyword>
<dbReference type="RefSeq" id="WP_202014005.1">
    <property type="nucleotide sequence ID" value="NZ_JAERRB010000010.1"/>
</dbReference>
<organism evidence="2 3">
    <name type="scientific">Chryseolinea lacunae</name>
    <dbReference type="NCBI Taxonomy" id="2801331"/>
    <lineage>
        <taxon>Bacteria</taxon>
        <taxon>Pseudomonadati</taxon>
        <taxon>Bacteroidota</taxon>
        <taxon>Cytophagia</taxon>
        <taxon>Cytophagales</taxon>
        <taxon>Fulvivirgaceae</taxon>
        <taxon>Chryseolinea</taxon>
    </lineage>
</organism>
<evidence type="ECO:0000313" key="2">
    <source>
        <dbReference type="EMBL" id="MBL0744351.1"/>
    </source>
</evidence>
<gene>
    <name evidence="2" type="ORF">JI741_24170</name>
</gene>
<dbReference type="GO" id="GO:0016787">
    <property type="term" value="F:hydrolase activity"/>
    <property type="evidence" value="ECO:0007669"/>
    <property type="project" value="UniProtKB-KW"/>
</dbReference>
<evidence type="ECO:0000313" key="3">
    <source>
        <dbReference type="Proteomes" id="UP000613030"/>
    </source>
</evidence>
<dbReference type="PANTHER" id="PTHR13136:SF11">
    <property type="entry name" value="TESTIS-EXPRESSED PROTEIN 30"/>
    <property type="match status" value="1"/>
</dbReference>
<proteinExistence type="predicted"/>
<comment type="caution">
    <text evidence="2">The sequence shown here is derived from an EMBL/GenBank/DDBJ whole genome shotgun (WGS) entry which is preliminary data.</text>
</comment>
<reference evidence="2 3" key="1">
    <citation type="submission" date="2021-01" db="EMBL/GenBank/DDBJ databases">
        <title>Chryseolinea sp. Jin1 Genome sequencing and assembly.</title>
        <authorList>
            <person name="Kim I."/>
        </authorList>
    </citation>
    <scope>NUCLEOTIDE SEQUENCE [LARGE SCALE GENOMIC DNA]</scope>
    <source>
        <strain evidence="2 3">Jin1</strain>
    </source>
</reference>
<keyword evidence="3" id="KW-1185">Reference proteome</keyword>
<dbReference type="SUPFAM" id="SSF53474">
    <property type="entry name" value="alpha/beta-Hydrolases"/>
    <property type="match status" value="1"/>
</dbReference>
<evidence type="ECO:0000259" key="1">
    <source>
        <dbReference type="Pfam" id="PF20408"/>
    </source>
</evidence>
<feature type="domain" description="KANL3/Tex30 alpha/beta hydrolase-like" evidence="1">
    <location>
        <begin position="31"/>
        <end position="203"/>
    </location>
</feature>
<name>A0ABS1L1E3_9BACT</name>
<dbReference type="Pfam" id="PF20408">
    <property type="entry name" value="Abhydrolase_11"/>
    <property type="match status" value="1"/>
</dbReference>
<protein>
    <submittedName>
        <fullName evidence="2">Dienelactone hydrolase family protein</fullName>
    </submittedName>
</protein>
<dbReference type="InterPro" id="IPR029058">
    <property type="entry name" value="AB_hydrolase_fold"/>
</dbReference>
<sequence>MSATTPETITIPVSDSIGAVSGLLILPEHPKALMVLAHGAGAGMEHAFMEKLAWQLAGVGIGTLRYNFPFTENKKKRPDVAAVAEKTVGAALAKARELFPKLPLFAAGKSFGGRMSSRFLSGKSDTGIRGIVFYGFPLHPAGAPATDRAEHLGQVAVPILFLQGTRDALADLTLITQVCGKLPLATLVTFEGADHSFKKGKKEFIEELVPATADWLKEKL</sequence>
<dbReference type="Gene3D" id="3.40.50.1820">
    <property type="entry name" value="alpha/beta hydrolase"/>
    <property type="match status" value="1"/>
</dbReference>
<dbReference type="InterPro" id="IPR046879">
    <property type="entry name" value="KANL3/Tex30_Abhydrolase"/>
</dbReference>
<accession>A0ABS1L1E3</accession>
<dbReference type="PANTHER" id="PTHR13136">
    <property type="entry name" value="TESTIS DEVELOPMENT PROTEIN PRTD"/>
    <property type="match status" value="1"/>
</dbReference>
<dbReference type="Proteomes" id="UP000613030">
    <property type="component" value="Unassembled WGS sequence"/>
</dbReference>
<dbReference type="EMBL" id="JAERRB010000010">
    <property type="protein sequence ID" value="MBL0744351.1"/>
    <property type="molecule type" value="Genomic_DNA"/>
</dbReference>
<dbReference type="InterPro" id="IPR026555">
    <property type="entry name" value="NSL3/Tex30"/>
</dbReference>